<dbReference type="InterPro" id="IPR038750">
    <property type="entry name" value="YczE/YyaS-like"/>
</dbReference>
<dbReference type="AlphaFoldDB" id="A0A8H2K7P5"/>
<feature type="transmembrane region" description="Helical" evidence="1">
    <location>
        <begin position="76"/>
        <end position="97"/>
    </location>
</feature>
<evidence type="ECO:0000256" key="1">
    <source>
        <dbReference type="SAM" id="Phobius"/>
    </source>
</evidence>
<name>A0A8H2K7P5_9MICO</name>
<comment type="caution">
    <text evidence="2">The sequence shown here is derived from an EMBL/GenBank/DDBJ whole genome shotgun (WGS) entry which is preliminary data.</text>
</comment>
<evidence type="ECO:0000313" key="3">
    <source>
        <dbReference type="Proteomes" id="UP000316560"/>
    </source>
</evidence>
<accession>A0A8H2K7P5</accession>
<feature type="transmembrane region" description="Helical" evidence="1">
    <location>
        <begin position="51"/>
        <end position="69"/>
    </location>
</feature>
<organism evidence="2 3">
    <name type="scientific">Rhodoglobus vestalii</name>
    <dbReference type="NCBI Taxonomy" id="193384"/>
    <lineage>
        <taxon>Bacteria</taxon>
        <taxon>Bacillati</taxon>
        <taxon>Actinomycetota</taxon>
        <taxon>Actinomycetes</taxon>
        <taxon>Micrococcales</taxon>
        <taxon>Microbacteriaceae</taxon>
        <taxon>Rhodoglobus</taxon>
    </lineage>
</organism>
<proteinExistence type="predicted"/>
<feature type="transmembrane region" description="Helical" evidence="1">
    <location>
        <begin position="12"/>
        <end position="31"/>
    </location>
</feature>
<sequence length="230" mass="24792">MTPRLIMARRSAQLLMGLFLYGAAIALMIRAEVGVAPWDVLGQGVSITTGIPFGFATNIIGLIVLLLWIPIRQKPGIGTVLNVLLIGPSAQLCLWLIPEIDGIVLRILLFVVGLVLLGVATGLYIGARFGPGPRDGLMTGIHHRFGGKLWVIRSSIEIVVLVLGAILGGNLGWGTLAFALLIGPIVHFTIPWLMVPAAISREATEATEFTAERIELSTLREPRRRKHESG</sequence>
<protein>
    <submittedName>
        <fullName evidence="2">Putative membrane protein YczE</fullName>
    </submittedName>
</protein>
<keyword evidence="1" id="KW-1133">Transmembrane helix</keyword>
<keyword evidence="1" id="KW-0472">Membrane</keyword>
<reference evidence="2 3" key="1">
    <citation type="submission" date="2019-06" db="EMBL/GenBank/DDBJ databases">
        <title>Sequencing the genomes of 1000 actinobacteria strains.</title>
        <authorList>
            <person name="Klenk H.-P."/>
        </authorList>
    </citation>
    <scope>NUCLEOTIDE SEQUENCE [LARGE SCALE GENOMIC DNA]</scope>
    <source>
        <strain evidence="2 3">DSM 21947</strain>
    </source>
</reference>
<dbReference type="Pfam" id="PF19700">
    <property type="entry name" value="DUF6198"/>
    <property type="match status" value="1"/>
</dbReference>
<evidence type="ECO:0000313" key="2">
    <source>
        <dbReference type="EMBL" id="TQO20209.1"/>
    </source>
</evidence>
<keyword evidence="3" id="KW-1185">Reference proteome</keyword>
<feature type="transmembrane region" description="Helical" evidence="1">
    <location>
        <begin position="103"/>
        <end position="127"/>
    </location>
</feature>
<dbReference type="PANTHER" id="PTHR40078:SF1">
    <property type="entry name" value="INTEGRAL MEMBRANE PROTEIN"/>
    <property type="match status" value="1"/>
</dbReference>
<dbReference type="PANTHER" id="PTHR40078">
    <property type="entry name" value="INTEGRAL MEMBRANE PROTEIN-RELATED"/>
    <property type="match status" value="1"/>
</dbReference>
<gene>
    <name evidence="2" type="ORF">FB472_1827</name>
</gene>
<feature type="transmembrane region" description="Helical" evidence="1">
    <location>
        <begin position="173"/>
        <end position="195"/>
    </location>
</feature>
<keyword evidence="1" id="KW-0812">Transmembrane</keyword>
<feature type="transmembrane region" description="Helical" evidence="1">
    <location>
        <begin position="148"/>
        <end position="167"/>
    </location>
</feature>
<dbReference type="Proteomes" id="UP000316560">
    <property type="component" value="Unassembled WGS sequence"/>
</dbReference>
<dbReference type="RefSeq" id="WP_246078158.1">
    <property type="nucleotide sequence ID" value="NZ_VFRA01000001.1"/>
</dbReference>
<dbReference type="EMBL" id="VFRA01000001">
    <property type="protein sequence ID" value="TQO20209.1"/>
    <property type="molecule type" value="Genomic_DNA"/>
</dbReference>